<dbReference type="GeneID" id="98160609"/>
<feature type="compositionally biased region" description="Acidic residues" evidence="1">
    <location>
        <begin position="170"/>
        <end position="183"/>
    </location>
</feature>
<accession>A0ABR4KGD6</accession>
<evidence type="ECO:0000313" key="3">
    <source>
        <dbReference type="EMBL" id="KAL2851329.1"/>
    </source>
</evidence>
<feature type="region of interest" description="Disordered" evidence="1">
    <location>
        <begin position="125"/>
        <end position="187"/>
    </location>
</feature>
<name>A0ABR4KGD6_9EURO</name>
<keyword evidence="2" id="KW-0732">Signal</keyword>
<evidence type="ECO:0000256" key="1">
    <source>
        <dbReference type="SAM" id="MobiDB-lite"/>
    </source>
</evidence>
<feature type="compositionally biased region" description="Low complexity" evidence="1">
    <location>
        <begin position="138"/>
        <end position="169"/>
    </location>
</feature>
<proteinExistence type="predicted"/>
<dbReference type="EMBL" id="JBFXLR010000018">
    <property type="protein sequence ID" value="KAL2851329.1"/>
    <property type="molecule type" value="Genomic_DNA"/>
</dbReference>
<gene>
    <name evidence="3" type="ORF">BJX68DRAFT_266236</name>
</gene>
<feature type="signal peptide" evidence="2">
    <location>
        <begin position="1"/>
        <end position="19"/>
    </location>
</feature>
<dbReference type="RefSeq" id="XP_070899770.1">
    <property type="nucleotide sequence ID" value="XM_071045445.1"/>
</dbReference>
<organism evidence="3 4">
    <name type="scientific">Aspergillus pseudodeflectus</name>
    <dbReference type="NCBI Taxonomy" id="176178"/>
    <lineage>
        <taxon>Eukaryota</taxon>
        <taxon>Fungi</taxon>
        <taxon>Dikarya</taxon>
        <taxon>Ascomycota</taxon>
        <taxon>Pezizomycotina</taxon>
        <taxon>Eurotiomycetes</taxon>
        <taxon>Eurotiomycetidae</taxon>
        <taxon>Eurotiales</taxon>
        <taxon>Aspergillaceae</taxon>
        <taxon>Aspergillus</taxon>
        <taxon>Aspergillus subgen. Nidulantes</taxon>
    </lineage>
</organism>
<evidence type="ECO:0008006" key="5">
    <source>
        <dbReference type="Google" id="ProtNLM"/>
    </source>
</evidence>
<evidence type="ECO:0000256" key="2">
    <source>
        <dbReference type="SAM" id="SignalP"/>
    </source>
</evidence>
<feature type="chain" id="PRO_5045477951" description="GPI anchored protein" evidence="2">
    <location>
        <begin position="20"/>
        <end position="212"/>
    </location>
</feature>
<dbReference type="Proteomes" id="UP001610444">
    <property type="component" value="Unassembled WGS sequence"/>
</dbReference>
<dbReference type="PANTHER" id="PTHR40640">
    <property type="entry name" value="ANCHORED GLYCOPROTEIN, PUTATIVE (AFU_ORTHOLOGUE AFUA_8G04860)-RELATED"/>
    <property type="match status" value="1"/>
</dbReference>
<comment type="caution">
    <text evidence="3">The sequence shown here is derived from an EMBL/GenBank/DDBJ whole genome shotgun (WGS) entry which is preliminary data.</text>
</comment>
<sequence>MHSKAILFSLGLMATVATADEIVTMFVADGASTQPLVGQVLGGHLDTTSYSITCADTVTSCDLDAGGATLVQGPSTHEIRASMDNEPYTLACEVGTAIATCSIKIGDEDWSDAYTETGSEYPVTITSGSGVPISIPGPATSTSMTTSASSPTETDSDSDSTTPTPTPSSDDAEDSEEAEETDSDNAAMAQVTGMAWAAGAVAMGMAAAVAIA</sequence>
<dbReference type="PANTHER" id="PTHR40640:SF1">
    <property type="entry name" value="ANCHORED GLYCOPROTEIN, PUTATIVE (AFU_ORTHOLOGUE AFUA_8G04860)-RELATED"/>
    <property type="match status" value="1"/>
</dbReference>
<evidence type="ECO:0000313" key="4">
    <source>
        <dbReference type="Proteomes" id="UP001610444"/>
    </source>
</evidence>
<keyword evidence="4" id="KW-1185">Reference proteome</keyword>
<reference evidence="3 4" key="1">
    <citation type="submission" date="2024-07" db="EMBL/GenBank/DDBJ databases">
        <title>Section-level genome sequencing and comparative genomics of Aspergillus sections Usti and Cavernicolus.</title>
        <authorList>
            <consortium name="Lawrence Berkeley National Laboratory"/>
            <person name="Nybo J.L."/>
            <person name="Vesth T.C."/>
            <person name="Theobald S."/>
            <person name="Frisvad J.C."/>
            <person name="Larsen T.O."/>
            <person name="Kjaerboelling I."/>
            <person name="Rothschild-Mancinelli K."/>
            <person name="Lyhne E.K."/>
            <person name="Kogle M.E."/>
            <person name="Barry K."/>
            <person name="Clum A."/>
            <person name="Na H."/>
            <person name="Ledsgaard L."/>
            <person name="Lin J."/>
            <person name="Lipzen A."/>
            <person name="Kuo A."/>
            <person name="Riley R."/>
            <person name="Mondo S."/>
            <person name="LaButti K."/>
            <person name="Haridas S."/>
            <person name="Pangalinan J."/>
            <person name="Salamov A.A."/>
            <person name="Simmons B.A."/>
            <person name="Magnuson J.K."/>
            <person name="Chen J."/>
            <person name="Drula E."/>
            <person name="Henrissat B."/>
            <person name="Wiebenga A."/>
            <person name="Lubbers R.J."/>
            <person name="Gomes A.C."/>
            <person name="Macurrencykelacurrency M.R."/>
            <person name="Stajich J."/>
            <person name="Grigoriev I.V."/>
            <person name="Mortensen U.H."/>
            <person name="De vries R.P."/>
            <person name="Baker S.E."/>
            <person name="Andersen M.R."/>
        </authorList>
    </citation>
    <scope>NUCLEOTIDE SEQUENCE [LARGE SCALE GENOMIC DNA]</scope>
    <source>
        <strain evidence="3 4">CBS 756.74</strain>
    </source>
</reference>
<protein>
    <recommendedName>
        <fullName evidence="5">GPI anchored protein</fullName>
    </recommendedName>
</protein>